<dbReference type="EMBL" id="JAGMUU010000017">
    <property type="protein sequence ID" value="KAH7134645.1"/>
    <property type="molecule type" value="Genomic_DNA"/>
</dbReference>
<evidence type="ECO:0000313" key="2">
    <source>
        <dbReference type="EMBL" id="KAH7134645.1"/>
    </source>
</evidence>
<dbReference type="Proteomes" id="UP000717696">
    <property type="component" value="Unassembled WGS sequence"/>
</dbReference>
<gene>
    <name evidence="2" type="ORF">B0J13DRAFT_86044</name>
</gene>
<feature type="coiled-coil region" evidence="1">
    <location>
        <begin position="193"/>
        <end position="248"/>
    </location>
</feature>
<dbReference type="AlphaFoldDB" id="A0A9P9IXJ8"/>
<keyword evidence="1" id="KW-0175">Coiled coil</keyword>
<protein>
    <submittedName>
        <fullName evidence="2">Uncharacterized protein</fullName>
    </submittedName>
</protein>
<evidence type="ECO:0000313" key="3">
    <source>
        <dbReference type="Proteomes" id="UP000717696"/>
    </source>
</evidence>
<name>A0A9P9IXJ8_9HYPO</name>
<proteinExistence type="predicted"/>
<accession>A0A9P9IXJ8</accession>
<keyword evidence="3" id="KW-1185">Reference proteome</keyword>
<organism evidence="2 3">
    <name type="scientific">Dactylonectria estremocensis</name>
    <dbReference type="NCBI Taxonomy" id="1079267"/>
    <lineage>
        <taxon>Eukaryota</taxon>
        <taxon>Fungi</taxon>
        <taxon>Dikarya</taxon>
        <taxon>Ascomycota</taxon>
        <taxon>Pezizomycotina</taxon>
        <taxon>Sordariomycetes</taxon>
        <taxon>Hypocreomycetidae</taxon>
        <taxon>Hypocreales</taxon>
        <taxon>Nectriaceae</taxon>
        <taxon>Dactylonectria</taxon>
    </lineage>
</organism>
<evidence type="ECO:0000256" key="1">
    <source>
        <dbReference type="SAM" id="Coils"/>
    </source>
</evidence>
<dbReference type="OrthoDB" id="10677230at2759"/>
<sequence length="385" mass="43180">MDELRDGVAYFMQDAGIFMQSPETWTYFQDSLQNFVNKLESTATRLEEEKQQCRRESESLLHLRRDLEQRSERIDRPGSSLRDLGRALAANVKAPVNDAAQANEEVLVAQMSEAFAPVSSAISQLSVDHQAMINTVEATVRAAFESSRTSVAALQSDLDCSKRAEVVLQGQFEAERVTVALLRRSLVSRQRALDLSEQTAARLQEQLDASRKELEAGRQTESDLRGQLEVARKEIEAERANVAALQTSREPVRTSTVQAEPSNLFKYLNMLGDGSKSLHVVEGEDYEMYEILSELLGSLENPKSTEKLIEFRESGTLDEWFCVLEVHFKGSRAYRPCDPVSFVCGKHGDTECTFIMVTERDSKRELRLLNASKRASDVKSRSSGA</sequence>
<reference evidence="2" key="1">
    <citation type="journal article" date="2021" name="Nat. Commun.">
        <title>Genetic determinants of endophytism in the Arabidopsis root mycobiome.</title>
        <authorList>
            <person name="Mesny F."/>
            <person name="Miyauchi S."/>
            <person name="Thiergart T."/>
            <person name="Pickel B."/>
            <person name="Atanasova L."/>
            <person name="Karlsson M."/>
            <person name="Huettel B."/>
            <person name="Barry K.W."/>
            <person name="Haridas S."/>
            <person name="Chen C."/>
            <person name="Bauer D."/>
            <person name="Andreopoulos W."/>
            <person name="Pangilinan J."/>
            <person name="LaButti K."/>
            <person name="Riley R."/>
            <person name="Lipzen A."/>
            <person name="Clum A."/>
            <person name="Drula E."/>
            <person name="Henrissat B."/>
            <person name="Kohler A."/>
            <person name="Grigoriev I.V."/>
            <person name="Martin F.M."/>
            <person name="Hacquard S."/>
        </authorList>
    </citation>
    <scope>NUCLEOTIDE SEQUENCE</scope>
    <source>
        <strain evidence="2">MPI-CAGE-AT-0021</strain>
    </source>
</reference>
<comment type="caution">
    <text evidence="2">The sequence shown here is derived from an EMBL/GenBank/DDBJ whole genome shotgun (WGS) entry which is preliminary data.</text>
</comment>
<feature type="coiled-coil region" evidence="1">
    <location>
        <begin position="29"/>
        <end position="70"/>
    </location>
</feature>